<comment type="caution">
    <text evidence="2">The sequence shown here is derived from an EMBL/GenBank/DDBJ whole genome shotgun (WGS) entry which is preliminary data.</text>
</comment>
<feature type="region of interest" description="Disordered" evidence="1">
    <location>
        <begin position="102"/>
        <end position="146"/>
    </location>
</feature>
<organism evidence="2 3">
    <name type="scientific">Cronartium quercuum f. sp. fusiforme G11</name>
    <dbReference type="NCBI Taxonomy" id="708437"/>
    <lineage>
        <taxon>Eukaryota</taxon>
        <taxon>Fungi</taxon>
        <taxon>Dikarya</taxon>
        <taxon>Basidiomycota</taxon>
        <taxon>Pucciniomycotina</taxon>
        <taxon>Pucciniomycetes</taxon>
        <taxon>Pucciniales</taxon>
        <taxon>Coleosporiaceae</taxon>
        <taxon>Cronartium</taxon>
    </lineage>
</organism>
<proteinExistence type="predicted"/>
<gene>
    <name evidence="2" type="ORF">CROQUDRAFT_657356</name>
</gene>
<evidence type="ECO:0000256" key="1">
    <source>
        <dbReference type="SAM" id="MobiDB-lite"/>
    </source>
</evidence>
<dbReference type="OrthoDB" id="10410673at2759"/>
<dbReference type="Proteomes" id="UP000886653">
    <property type="component" value="Unassembled WGS sequence"/>
</dbReference>
<evidence type="ECO:0000313" key="3">
    <source>
        <dbReference type="Proteomes" id="UP000886653"/>
    </source>
</evidence>
<protein>
    <submittedName>
        <fullName evidence="2">Uncharacterized protein</fullName>
    </submittedName>
</protein>
<evidence type="ECO:0000313" key="2">
    <source>
        <dbReference type="EMBL" id="KAG0146385.1"/>
    </source>
</evidence>
<accession>A0A9P6NGB4</accession>
<dbReference type="EMBL" id="MU167261">
    <property type="protein sequence ID" value="KAG0146385.1"/>
    <property type="molecule type" value="Genomic_DNA"/>
</dbReference>
<feature type="region of interest" description="Disordered" evidence="1">
    <location>
        <begin position="53"/>
        <end position="78"/>
    </location>
</feature>
<keyword evidence="3" id="KW-1185">Reference proteome</keyword>
<name>A0A9P6NGB4_9BASI</name>
<reference evidence="2" key="1">
    <citation type="submission" date="2013-11" db="EMBL/GenBank/DDBJ databases">
        <title>Genome sequence of the fusiform rust pathogen reveals effectors for host alternation and coevolution with pine.</title>
        <authorList>
            <consortium name="DOE Joint Genome Institute"/>
            <person name="Smith K."/>
            <person name="Pendleton A."/>
            <person name="Kubisiak T."/>
            <person name="Anderson C."/>
            <person name="Salamov A."/>
            <person name="Aerts A."/>
            <person name="Riley R."/>
            <person name="Clum A."/>
            <person name="Lindquist E."/>
            <person name="Ence D."/>
            <person name="Campbell M."/>
            <person name="Kronenberg Z."/>
            <person name="Feau N."/>
            <person name="Dhillon B."/>
            <person name="Hamelin R."/>
            <person name="Burleigh J."/>
            <person name="Smith J."/>
            <person name="Yandell M."/>
            <person name="Nelson C."/>
            <person name="Grigoriev I."/>
            <person name="Davis J."/>
        </authorList>
    </citation>
    <scope>NUCLEOTIDE SEQUENCE</scope>
    <source>
        <strain evidence="2">G11</strain>
    </source>
</reference>
<sequence length="517" mass="58154">MVAQRCPPETSIADYVRKLLTACDHLVSKPSAPNLSSLSKLEPKAVLQLDDTHEEGTHHETEADRGGAHTRELKEQSERQRKEILRLKLCLLEQERSEPAAFITKPLTESTSKTRGPLIPFQSQGRKRPHEADLQDDQSSDEPSITFADSSLPVVDFDILNRVLRLSRTISISAPEPSEDELVLMEAFGDASVAVMQSCCRALDQIARLSLTSGDEGRLSAQKGTFSPLRVSRGIDGILQWMAKVVLEMDDWVSDTGQELIWRFWGERIRSAIYLELARIHTLLLDVLFPACQNLCGQISSVLPGPTVMSSLTRVLELRDGYISILNTLLIHFEPEVTISLASKVLIKLGTLIFPISPANSHPVESPPPMIGRYIEHGSEHHLQQRRQQRLRLNSLAREETLAYHIYMLECFCDAYCSISTRSPTSKDNMSFKDTNAAQILSARASALDDLRQMAGESLENIWKIEKRNHKQINVHHDQSVSVQDHTRKEKQMDQQCSLGEASKRSLVSILERIWSL</sequence>
<dbReference type="AlphaFoldDB" id="A0A9P6NGB4"/>